<dbReference type="InterPro" id="IPR029063">
    <property type="entry name" value="SAM-dependent_MTases_sf"/>
</dbReference>
<dbReference type="InterPro" id="IPR002052">
    <property type="entry name" value="DNA_methylase_N6_adenine_CS"/>
</dbReference>
<feature type="compositionally biased region" description="Low complexity" evidence="3">
    <location>
        <begin position="1"/>
        <end position="19"/>
    </location>
</feature>
<dbReference type="RefSeq" id="WP_224865850.1">
    <property type="nucleotide sequence ID" value="NZ_JAYJJS010000012.1"/>
</dbReference>
<gene>
    <name evidence="4" type="primary">rsmD</name>
    <name evidence="4" type="ORF">KV112_08010</name>
</gene>
<dbReference type="Proteomes" id="UP001299046">
    <property type="component" value="Unassembled WGS sequence"/>
</dbReference>
<dbReference type="CDD" id="cd02440">
    <property type="entry name" value="AdoMet_MTases"/>
    <property type="match status" value="1"/>
</dbReference>
<proteinExistence type="predicted"/>
<dbReference type="GO" id="GO:0052913">
    <property type="term" value="F:16S rRNA (guanine(966)-N(2))-methyltransferase activity"/>
    <property type="evidence" value="ECO:0007669"/>
    <property type="project" value="UniProtKB-EC"/>
</dbReference>
<keyword evidence="2 4" id="KW-0808">Transferase</keyword>
<comment type="caution">
    <text evidence="4">The sequence shown here is derived from an EMBL/GenBank/DDBJ whole genome shotgun (WGS) entry which is preliminary data.</text>
</comment>
<feature type="region of interest" description="Disordered" evidence="3">
    <location>
        <begin position="1"/>
        <end position="23"/>
    </location>
</feature>
<organism evidence="4 5">
    <name type="scientific">[Mycobacterium] zoologicum</name>
    <dbReference type="NCBI Taxonomy" id="2872311"/>
    <lineage>
        <taxon>Bacteria</taxon>
        <taxon>Bacillati</taxon>
        <taxon>Actinomycetota</taxon>
        <taxon>Actinomycetes</taxon>
        <taxon>Mycobacteriales</taxon>
        <taxon>Mycobacteriaceae</taxon>
        <taxon>Mycolicibacter</taxon>
    </lineage>
</organism>
<evidence type="ECO:0000313" key="5">
    <source>
        <dbReference type="Proteomes" id="UP001299046"/>
    </source>
</evidence>
<sequence>MTRIVGGAAGGRRIAVPPRGTRPTTDRVREALFNVLDARLDLTGMTVLDLYAGSGALGLEALSRGASAALFVESDRRAAEVLAGNIAALGLPGATLRRGAVAAVLAGGTPAPVDLVLADPPYEVAAADIDALPGLLTAGGWVGPGTVVVIERASSSPAVGWPDGWQAWPERRYGDTRLELAELG</sequence>
<dbReference type="NCBIfam" id="TIGR00095">
    <property type="entry name" value="16S rRNA (guanine(966)-N(2))-methyltransferase RsmD"/>
    <property type="match status" value="1"/>
</dbReference>
<evidence type="ECO:0000256" key="2">
    <source>
        <dbReference type="ARBA" id="ARBA00022679"/>
    </source>
</evidence>
<protein>
    <submittedName>
        <fullName evidence="4">16S rRNA (Guanine(966)-N(2))-methyltransferase RsmD</fullName>
        <ecNumber evidence="4">2.1.1.171</ecNumber>
    </submittedName>
</protein>
<dbReference type="SUPFAM" id="SSF53335">
    <property type="entry name" value="S-adenosyl-L-methionine-dependent methyltransferases"/>
    <property type="match status" value="1"/>
</dbReference>
<dbReference type="PROSITE" id="PS00092">
    <property type="entry name" value="N6_MTASE"/>
    <property type="match status" value="1"/>
</dbReference>
<dbReference type="Pfam" id="PF03602">
    <property type="entry name" value="Cons_hypoth95"/>
    <property type="match status" value="1"/>
</dbReference>
<dbReference type="EC" id="2.1.1.171" evidence="4"/>
<evidence type="ECO:0000313" key="4">
    <source>
        <dbReference type="EMBL" id="MEB3049678.1"/>
    </source>
</evidence>
<keyword evidence="1 4" id="KW-0489">Methyltransferase</keyword>
<keyword evidence="5" id="KW-1185">Reference proteome</keyword>
<dbReference type="EMBL" id="JAYJJT010000007">
    <property type="protein sequence ID" value="MEB3049678.1"/>
    <property type="molecule type" value="Genomic_DNA"/>
</dbReference>
<dbReference type="PANTHER" id="PTHR43542:SF1">
    <property type="entry name" value="METHYLTRANSFERASE"/>
    <property type="match status" value="1"/>
</dbReference>
<name>A0ABU5YI13_9MYCO</name>
<reference evidence="4 5" key="1">
    <citation type="submission" date="2023-12" db="EMBL/GenBank/DDBJ databases">
        <title>Description of new species of Mycobacterium terrae complex isolated from sewage at the Sao Paulo Zoological Park Foundation in Brazil.</title>
        <authorList>
            <person name="Romagnoli C.L."/>
            <person name="Conceicao E.C."/>
            <person name="Machado E."/>
            <person name="Barreto L.B.P.F."/>
            <person name="Sharma A."/>
            <person name="Silva N.M."/>
            <person name="Marques L.E."/>
            <person name="Juliana M.A."/>
            <person name="Lourenco M.C.S."/>
            <person name="Digiampietri L.A."/>
            <person name="Suffys P.N."/>
            <person name="Viana-Niero C."/>
        </authorList>
    </citation>
    <scope>NUCLEOTIDE SEQUENCE [LARGE SCALE GENOMIC DNA]</scope>
    <source>
        <strain evidence="4 5">MYC123</strain>
    </source>
</reference>
<evidence type="ECO:0000256" key="1">
    <source>
        <dbReference type="ARBA" id="ARBA00022603"/>
    </source>
</evidence>
<dbReference type="InterPro" id="IPR004398">
    <property type="entry name" value="RNA_MeTrfase_RsmD"/>
</dbReference>
<dbReference type="PANTHER" id="PTHR43542">
    <property type="entry name" value="METHYLTRANSFERASE"/>
    <property type="match status" value="1"/>
</dbReference>
<dbReference type="Gene3D" id="3.40.50.150">
    <property type="entry name" value="Vaccinia Virus protein VP39"/>
    <property type="match status" value="1"/>
</dbReference>
<accession>A0ABU5YI13</accession>
<dbReference type="PIRSF" id="PIRSF004553">
    <property type="entry name" value="CHP00095"/>
    <property type="match status" value="1"/>
</dbReference>
<evidence type="ECO:0000256" key="3">
    <source>
        <dbReference type="SAM" id="MobiDB-lite"/>
    </source>
</evidence>